<accession>S8CLR8</accession>
<organism evidence="1 2">
    <name type="scientific">Genlisea aurea</name>
    <dbReference type="NCBI Taxonomy" id="192259"/>
    <lineage>
        <taxon>Eukaryota</taxon>
        <taxon>Viridiplantae</taxon>
        <taxon>Streptophyta</taxon>
        <taxon>Embryophyta</taxon>
        <taxon>Tracheophyta</taxon>
        <taxon>Spermatophyta</taxon>
        <taxon>Magnoliopsida</taxon>
        <taxon>eudicotyledons</taxon>
        <taxon>Gunneridae</taxon>
        <taxon>Pentapetalae</taxon>
        <taxon>asterids</taxon>
        <taxon>lamiids</taxon>
        <taxon>Lamiales</taxon>
        <taxon>Lentibulariaceae</taxon>
        <taxon>Genlisea</taxon>
    </lineage>
</organism>
<dbReference type="OrthoDB" id="2242903at2759"/>
<dbReference type="AlphaFoldDB" id="S8CLR8"/>
<keyword evidence="2" id="KW-1185">Reference proteome</keyword>
<comment type="caution">
    <text evidence="1">The sequence shown here is derived from an EMBL/GenBank/DDBJ whole genome shotgun (WGS) entry which is preliminary data.</text>
</comment>
<name>S8CLR8_9LAMI</name>
<dbReference type="InterPro" id="IPR044809">
    <property type="entry name" value="AUF1-like"/>
</dbReference>
<evidence type="ECO:0000313" key="2">
    <source>
        <dbReference type="Proteomes" id="UP000015453"/>
    </source>
</evidence>
<dbReference type="Proteomes" id="UP000015453">
    <property type="component" value="Unassembled WGS sequence"/>
</dbReference>
<proteinExistence type="predicted"/>
<dbReference type="SUPFAM" id="SSF52047">
    <property type="entry name" value="RNI-like"/>
    <property type="match status" value="1"/>
</dbReference>
<sequence length="446" mass="50025">MDELPNSLVLEILSRVRDSAGVFRCRHLSKTLNSIAPEIRSADLYCSYNRYVKSRSPPVAVTPFKEAFRKLLSQLNVVEAVSIGVEKPLGPNTYNDVEDEDDLFLTDVDFLKEWLPEASADLRSLSISDFWVQSCWRRSDALSIISSLAVKLVRLDLRNAWLSVDNLIPMANLTSLTLEFIRLDDENLNRLNECFPYLHELNLIGVGGLKEPYLHLLQLKTCQWLLSNAPTSISVTAPSLQSLSLKCVDPHRLLIETPSISMLNLSLESAANFRAQEFGCLRKLRLESANLHSLICRFPSGKTVTDVTAVSLKPLTAVPRPSILGLLLSTFPNMCSLTLAAGTWLEMESCFSTGSLEPCEGMKALREMKAYLTLSDADLTHSTILFLLDHCVSLRRMSLLVHCDVVSKVTQSLVSICRAYKPEVSWRWGLWKEGSEDIRIEEGDLY</sequence>
<evidence type="ECO:0008006" key="3">
    <source>
        <dbReference type="Google" id="ProtNLM"/>
    </source>
</evidence>
<evidence type="ECO:0000313" key="1">
    <source>
        <dbReference type="EMBL" id="EPS67680.1"/>
    </source>
</evidence>
<gene>
    <name evidence="1" type="ORF">M569_07094</name>
</gene>
<protein>
    <recommendedName>
        <fullName evidence="3">F-box domain-containing protein</fullName>
    </recommendedName>
</protein>
<reference evidence="1 2" key="1">
    <citation type="journal article" date="2013" name="BMC Genomics">
        <title>The miniature genome of a carnivorous plant Genlisea aurea contains a low number of genes and short non-coding sequences.</title>
        <authorList>
            <person name="Leushkin E.V."/>
            <person name="Sutormin R.A."/>
            <person name="Nabieva E.R."/>
            <person name="Penin A.A."/>
            <person name="Kondrashov A.S."/>
            <person name="Logacheva M.D."/>
        </authorList>
    </citation>
    <scope>NUCLEOTIDE SEQUENCE [LARGE SCALE GENOMIC DNA]</scope>
</reference>
<dbReference type="PANTHER" id="PTHR31215">
    <property type="entry name" value="OS05G0510400 PROTEIN-RELATED"/>
    <property type="match status" value="1"/>
</dbReference>
<dbReference type="InterPro" id="IPR032675">
    <property type="entry name" value="LRR_dom_sf"/>
</dbReference>
<dbReference type="Gene3D" id="3.80.10.10">
    <property type="entry name" value="Ribonuclease Inhibitor"/>
    <property type="match status" value="1"/>
</dbReference>
<dbReference type="EMBL" id="AUSU01002980">
    <property type="protein sequence ID" value="EPS67680.1"/>
    <property type="molecule type" value="Genomic_DNA"/>
</dbReference>